<evidence type="ECO:0000313" key="2">
    <source>
        <dbReference type="Proteomes" id="UP000187209"/>
    </source>
</evidence>
<dbReference type="AlphaFoldDB" id="A0A1R2BL53"/>
<accession>A0A1R2BL53</accession>
<dbReference type="Proteomes" id="UP000187209">
    <property type="component" value="Unassembled WGS sequence"/>
</dbReference>
<comment type="caution">
    <text evidence="1">The sequence shown here is derived from an EMBL/GenBank/DDBJ whole genome shotgun (WGS) entry which is preliminary data.</text>
</comment>
<evidence type="ECO:0000313" key="1">
    <source>
        <dbReference type="EMBL" id="OMJ77476.1"/>
    </source>
</evidence>
<sequence length="166" mass="19263">MSNHVNSSCQADLSDLINTAELVCNISKSFDNENSFLRKFNRVNHKNEEPLKNKYLSVKLQYLHLDPIVPPLQFHECLTSREIIKQSDIPKKKKHTKSKKIKERKIVLPKITQKRTNGSTLPRNKIGSLIPLQSKSSVQSSPRSIHRRKYSYFIINNHSIYEDPEP</sequence>
<proteinExistence type="predicted"/>
<protein>
    <submittedName>
        <fullName evidence="1">Uncharacterized protein</fullName>
    </submittedName>
</protein>
<dbReference type="EMBL" id="MPUH01000573">
    <property type="protein sequence ID" value="OMJ77476.1"/>
    <property type="molecule type" value="Genomic_DNA"/>
</dbReference>
<keyword evidence="2" id="KW-1185">Reference proteome</keyword>
<reference evidence="1 2" key="1">
    <citation type="submission" date="2016-11" db="EMBL/GenBank/DDBJ databases">
        <title>The macronuclear genome of Stentor coeruleus: a giant cell with tiny introns.</title>
        <authorList>
            <person name="Slabodnick M."/>
            <person name="Ruby J.G."/>
            <person name="Reiff S.B."/>
            <person name="Swart E.C."/>
            <person name="Gosai S."/>
            <person name="Prabakaran S."/>
            <person name="Witkowska E."/>
            <person name="Larue G.E."/>
            <person name="Fisher S."/>
            <person name="Freeman R.M."/>
            <person name="Gunawardena J."/>
            <person name="Chu W."/>
            <person name="Stover N.A."/>
            <person name="Gregory B.D."/>
            <person name="Nowacki M."/>
            <person name="Derisi J."/>
            <person name="Roy S.W."/>
            <person name="Marshall W.F."/>
            <person name="Sood P."/>
        </authorList>
    </citation>
    <scope>NUCLEOTIDE SEQUENCE [LARGE SCALE GENOMIC DNA]</scope>
    <source>
        <strain evidence="1">WM001</strain>
    </source>
</reference>
<organism evidence="1 2">
    <name type="scientific">Stentor coeruleus</name>
    <dbReference type="NCBI Taxonomy" id="5963"/>
    <lineage>
        <taxon>Eukaryota</taxon>
        <taxon>Sar</taxon>
        <taxon>Alveolata</taxon>
        <taxon>Ciliophora</taxon>
        <taxon>Postciliodesmatophora</taxon>
        <taxon>Heterotrichea</taxon>
        <taxon>Heterotrichida</taxon>
        <taxon>Stentoridae</taxon>
        <taxon>Stentor</taxon>
    </lineage>
</organism>
<gene>
    <name evidence="1" type="ORF">SteCoe_22912</name>
</gene>
<name>A0A1R2BL53_9CILI</name>